<proteinExistence type="predicted"/>
<reference evidence="2 3" key="1">
    <citation type="journal article" date="2015" name="Genome Biol. Evol.">
        <title>Phylogenomic analyses indicate that early fungi evolved digesting cell walls of algal ancestors of land plants.</title>
        <authorList>
            <person name="Chang Y."/>
            <person name="Wang S."/>
            <person name="Sekimoto S."/>
            <person name="Aerts A.L."/>
            <person name="Choi C."/>
            <person name="Clum A."/>
            <person name="LaButti K.M."/>
            <person name="Lindquist E.A."/>
            <person name="Yee Ngan C."/>
            <person name="Ohm R.A."/>
            <person name="Salamov A.A."/>
            <person name="Grigoriev I.V."/>
            <person name="Spatafora J.W."/>
            <person name="Berbee M.L."/>
        </authorList>
    </citation>
    <scope>NUCLEOTIDE SEQUENCE [LARGE SCALE GENOMIC DNA]</scope>
    <source>
        <strain evidence="2 3">JEL478</strain>
    </source>
</reference>
<evidence type="ECO:0000256" key="1">
    <source>
        <dbReference type="SAM" id="MobiDB-lite"/>
    </source>
</evidence>
<dbReference type="AlphaFoldDB" id="A0A139A1L2"/>
<evidence type="ECO:0000313" key="2">
    <source>
        <dbReference type="EMBL" id="KXS10631.1"/>
    </source>
</evidence>
<sequence>MGNTLPVTYTPPQATSLSPDTAEESGRGTLLPGAREERSVDRDWTSGEIAALRRPILSGVVRLTPDFACPFCVVKIVARQVESSWTQRRSSNFTIDLASYLDPNSEDGSVYCPRCDCRFYSPFQDR</sequence>
<keyword evidence="3" id="KW-1185">Reference proteome</keyword>
<evidence type="ECO:0000313" key="3">
    <source>
        <dbReference type="Proteomes" id="UP000070544"/>
    </source>
</evidence>
<name>A0A139A1L2_GONPJ</name>
<feature type="region of interest" description="Disordered" evidence="1">
    <location>
        <begin position="1"/>
        <end position="42"/>
    </location>
</feature>
<feature type="compositionally biased region" description="Polar residues" evidence="1">
    <location>
        <begin position="1"/>
        <end position="19"/>
    </location>
</feature>
<accession>A0A139A1L2</accession>
<organism evidence="2 3">
    <name type="scientific">Gonapodya prolifera (strain JEL478)</name>
    <name type="common">Monoblepharis prolifera</name>
    <dbReference type="NCBI Taxonomy" id="1344416"/>
    <lineage>
        <taxon>Eukaryota</taxon>
        <taxon>Fungi</taxon>
        <taxon>Fungi incertae sedis</taxon>
        <taxon>Chytridiomycota</taxon>
        <taxon>Chytridiomycota incertae sedis</taxon>
        <taxon>Monoblepharidomycetes</taxon>
        <taxon>Monoblepharidales</taxon>
        <taxon>Gonapodyaceae</taxon>
        <taxon>Gonapodya</taxon>
    </lineage>
</organism>
<protein>
    <submittedName>
        <fullName evidence="2">Uncharacterized protein</fullName>
    </submittedName>
</protein>
<dbReference type="Proteomes" id="UP000070544">
    <property type="component" value="Unassembled WGS sequence"/>
</dbReference>
<dbReference type="EMBL" id="KQ965819">
    <property type="protein sequence ID" value="KXS10631.1"/>
    <property type="molecule type" value="Genomic_DNA"/>
</dbReference>
<gene>
    <name evidence="2" type="ORF">M427DRAFT_467637</name>
</gene>